<dbReference type="InterPro" id="IPR002347">
    <property type="entry name" value="SDR_fam"/>
</dbReference>
<comment type="caution">
    <text evidence="1">The sequence shown here is derived from an EMBL/GenBank/DDBJ whole genome shotgun (WGS) entry which is preliminary data.</text>
</comment>
<evidence type="ECO:0000313" key="1">
    <source>
        <dbReference type="EMBL" id="GAG72711.1"/>
    </source>
</evidence>
<dbReference type="AlphaFoldDB" id="X1BKR8"/>
<name>X1BKR8_9ZZZZ</name>
<dbReference type="Gene3D" id="3.40.50.720">
    <property type="entry name" value="NAD(P)-binding Rossmann-like Domain"/>
    <property type="match status" value="1"/>
</dbReference>
<dbReference type="InterPro" id="IPR036291">
    <property type="entry name" value="NAD(P)-bd_dom_sf"/>
</dbReference>
<dbReference type="Pfam" id="PF00106">
    <property type="entry name" value="adh_short"/>
    <property type="match status" value="1"/>
</dbReference>
<gene>
    <name evidence="1" type="ORF">S01H4_02222</name>
</gene>
<sequence>MSTVMDRINDKISFKPVPYSREDVIRIAPALRMLLRKNETSIVVFKTNDLVSQYIEDEKEFYSIFSPIKNNQILNKILIPAYIVKYKDIDKQYRVIKEELNRRMDVNIIAIQDTGVFSWGGTKVAADKRMALFLDLVKVKKYSSLNNKINFSEIENTLFQSYGKVVLESQRVEKNLSEKIAIVTGAAQGFGKGIAESLAKEGANVILADLNEDMARENASKLNREYGQDYLYVCPQGKFLKNLLCIPPL</sequence>
<reference evidence="1" key="1">
    <citation type="journal article" date="2014" name="Front. Microbiol.">
        <title>High frequency of phylogenetically diverse reductive dehalogenase-homologous genes in deep subseafloor sedimentary metagenomes.</title>
        <authorList>
            <person name="Kawai M."/>
            <person name="Futagami T."/>
            <person name="Toyoda A."/>
            <person name="Takaki Y."/>
            <person name="Nishi S."/>
            <person name="Hori S."/>
            <person name="Arai W."/>
            <person name="Tsubouchi T."/>
            <person name="Morono Y."/>
            <person name="Uchiyama I."/>
            <person name="Ito T."/>
            <person name="Fujiyama A."/>
            <person name="Inagaki F."/>
            <person name="Takami H."/>
        </authorList>
    </citation>
    <scope>NUCLEOTIDE SEQUENCE</scope>
    <source>
        <strain evidence="1">Expedition CK06-06</strain>
    </source>
</reference>
<dbReference type="SUPFAM" id="SSF51735">
    <property type="entry name" value="NAD(P)-binding Rossmann-fold domains"/>
    <property type="match status" value="1"/>
</dbReference>
<proteinExistence type="predicted"/>
<dbReference type="EMBL" id="BART01000470">
    <property type="protein sequence ID" value="GAG72711.1"/>
    <property type="molecule type" value="Genomic_DNA"/>
</dbReference>
<organism evidence="1">
    <name type="scientific">marine sediment metagenome</name>
    <dbReference type="NCBI Taxonomy" id="412755"/>
    <lineage>
        <taxon>unclassified sequences</taxon>
        <taxon>metagenomes</taxon>
        <taxon>ecological metagenomes</taxon>
    </lineage>
</organism>
<protein>
    <submittedName>
        <fullName evidence="1">Uncharacterized protein</fullName>
    </submittedName>
</protein>
<accession>X1BKR8</accession>